<protein>
    <submittedName>
        <fullName evidence="1">Uncharacterized protein</fullName>
    </submittedName>
</protein>
<comment type="caution">
    <text evidence="1">The sequence shown here is derived from an EMBL/GenBank/DDBJ whole genome shotgun (WGS) entry which is preliminary data.</text>
</comment>
<keyword evidence="2" id="KW-1185">Reference proteome</keyword>
<proteinExistence type="predicted"/>
<dbReference type="RefSeq" id="WP_179533850.1">
    <property type="nucleotide sequence ID" value="NZ_JACBYW010000001.1"/>
</dbReference>
<dbReference type="Proteomes" id="UP000548304">
    <property type="component" value="Unassembled WGS sequence"/>
</dbReference>
<evidence type="ECO:0000313" key="1">
    <source>
        <dbReference type="EMBL" id="NYH77286.1"/>
    </source>
</evidence>
<sequence length="55" mass="6008">MTFDEHNLVPATVERLLDRLQRTAVVVHAGVGPSRAVFFPWAQSVVGTLFLLAAC</sequence>
<evidence type="ECO:0000313" key="2">
    <source>
        <dbReference type="Proteomes" id="UP000548304"/>
    </source>
</evidence>
<dbReference type="AlphaFoldDB" id="A0A852Z0V1"/>
<reference evidence="1 2" key="1">
    <citation type="submission" date="2020-07" db="EMBL/GenBank/DDBJ databases">
        <title>Genomic Encyclopedia of Type Strains, Phase III (KMG-III): the genomes of soil and plant-associated and newly described type strains.</title>
        <authorList>
            <person name="Whitman W."/>
        </authorList>
    </citation>
    <scope>NUCLEOTIDE SEQUENCE [LARGE SCALE GENOMIC DNA]</scope>
    <source>
        <strain evidence="1 2">CECT 8576</strain>
    </source>
</reference>
<accession>A0A852Z0V1</accession>
<name>A0A852Z0V1_9ACTN</name>
<organism evidence="1 2">
    <name type="scientific">Actinopolyspora biskrensis</name>
    <dbReference type="NCBI Taxonomy" id="1470178"/>
    <lineage>
        <taxon>Bacteria</taxon>
        <taxon>Bacillati</taxon>
        <taxon>Actinomycetota</taxon>
        <taxon>Actinomycetes</taxon>
        <taxon>Actinopolysporales</taxon>
        <taxon>Actinopolysporaceae</taxon>
        <taxon>Actinopolyspora</taxon>
    </lineage>
</organism>
<dbReference type="EMBL" id="JACBYW010000001">
    <property type="protein sequence ID" value="NYH77286.1"/>
    <property type="molecule type" value="Genomic_DNA"/>
</dbReference>
<gene>
    <name evidence="1" type="ORF">FHR84_000600</name>
</gene>